<gene>
    <name evidence="3" type="ORF">ASUIS_1182</name>
</gene>
<dbReference type="KEGG" id="asui:ASUIS_1182"/>
<evidence type="ECO:0000259" key="2">
    <source>
        <dbReference type="Pfam" id="PF05433"/>
    </source>
</evidence>
<organism evidence="3 4">
    <name type="scientific">Arcobacter suis CECT 7833</name>
    <dbReference type="NCBI Taxonomy" id="663365"/>
    <lineage>
        <taxon>Bacteria</taxon>
        <taxon>Pseudomonadati</taxon>
        <taxon>Campylobacterota</taxon>
        <taxon>Epsilonproteobacteria</taxon>
        <taxon>Campylobacterales</taxon>
        <taxon>Arcobacteraceae</taxon>
        <taxon>Arcobacter</taxon>
    </lineage>
</organism>
<accession>A0AAD0WQD5</accession>
<name>A0AAD0WQD5_9BACT</name>
<dbReference type="Proteomes" id="UP000263040">
    <property type="component" value="Chromosome"/>
</dbReference>
<evidence type="ECO:0000256" key="1">
    <source>
        <dbReference type="SAM" id="SignalP"/>
    </source>
</evidence>
<keyword evidence="4" id="KW-1185">Reference proteome</keyword>
<feature type="chain" id="PRO_5041938573" description="Glycine zipper 2TM domain-containing protein" evidence="1">
    <location>
        <begin position="18"/>
        <end position="142"/>
    </location>
</feature>
<evidence type="ECO:0000313" key="4">
    <source>
        <dbReference type="Proteomes" id="UP000263040"/>
    </source>
</evidence>
<feature type="signal peptide" evidence="1">
    <location>
        <begin position="1"/>
        <end position="17"/>
    </location>
</feature>
<dbReference type="GO" id="GO:0019867">
    <property type="term" value="C:outer membrane"/>
    <property type="evidence" value="ECO:0007669"/>
    <property type="project" value="InterPro"/>
</dbReference>
<dbReference type="EMBL" id="CP032100">
    <property type="protein sequence ID" value="AXX89670.1"/>
    <property type="molecule type" value="Genomic_DNA"/>
</dbReference>
<protein>
    <recommendedName>
        <fullName evidence="2">Glycine zipper 2TM domain-containing protein</fullName>
    </recommendedName>
</protein>
<sequence length="142" mass="16320">MKKILAILFISSSLVFADNNSIGLDTLVGATIGVAIGNQIGKGNGKDVARVAGGLIGAGIANNSRTPSYSNTYYDNNSYRNNYYDNNYERSTTYVRTDRYYDDYYYDRRPQVTIVYQNYDRFPPPPRYYYERHHGHHGGYRR</sequence>
<evidence type="ECO:0000313" key="3">
    <source>
        <dbReference type="EMBL" id="AXX89670.1"/>
    </source>
</evidence>
<dbReference type="Pfam" id="PF05433">
    <property type="entry name" value="Rick_17kDa_Anti"/>
    <property type="match status" value="1"/>
</dbReference>
<reference evidence="3 4" key="1">
    <citation type="submission" date="2018-08" db="EMBL/GenBank/DDBJ databases">
        <title>Complete genome of the Arcobacter suis type strain LMG 26152.</title>
        <authorList>
            <person name="Miller W.G."/>
            <person name="Yee E."/>
            <person name="Bono J.L."/>
        </authorList>
    </citation>
    <scope>NUCLEOTIDE SEQUENCE [LARGE SCALE GENOMIC DNA]</scope>
    <source>
        <strain evidence="3 4">CECT 7833</strain>
    </source>
</reference>
<dbReference type="InterPro" id="IPR008816">
    <property type="entry name" value="Gly_zipper_2TM_dom"/>
</dbReference>
<dbReference type="RefSeq" id="WP_118886208.1">
    <property type="nucleotide sequence ID" value="NZ_CP032100.1"/>
</dbReference>
<feature type="domain" description="Glycine zipper 2TM" evidence="2">
    <location>
        <begin position="25"/>
        <end position="63"/>
    </location>
</feature>
<proteinExistence type="predicted"/>
<keyword evidence="1" id="KW-0732">Signal</keyword>
<dbReference type="AlphaFoldDB" id="A0AAD0WQD5"/>